<evidence type="ECO:0000256" key="2">
    <source>
        <dbReference type="ARBA" id="ARBA00022692"/>
    </source>
</evidence>
<dbReference type="CDD" id="cd03386">
    <property type="entry name" value="PAP2_Aur1_like"/>
    <property type="match status" value="1"/>
</dbReference>
<evidence type="ECO:0000256" key="1">
    <source>
        <dbReference type="ARBA" id="ARBA00004141"/>
    </source>
</evidence>
<feature type="transmembrane region" description="Helical" evidence="6">
    <location>
        <begin position="296"/>
        <end position="314"/>
    </location>
</feature>
<evidence type="ECO:0000259" key="7">
    <source>
        <dbReference type="Pfam" id="PF14378"/>
    </source>
</evidence>
<feature type="transmembrane region" description="Helical" evidence="6">
    <location>
        <begin position="372"/>
        <end position="393"/>
    </location>
</feature>
<evidence type="ECO:0000256" key="4">
    <source>
        <dbReference type="ARBA" id="ARBA00023136"/>
    </source>
</evidence>
<feature type="domain" description="Inositolphosphotransferase Aur1/Ipt1" evidence="7">
    <location>
        <begin position="168"/>
        <end position="328"/>
    </location>
</feature>
<protein>
    <submittedName>
        <fullName evidence="9">Phosphatase PAP2 family protein</fullName>
    </submittedName>
</protein>
<dbReference type="Proteomes" id="UP001354931">
    <property type="component" value="Unassembled WGS sequence"/>
</dbReference>
<dbReference type="EMBL" id="JAOZYC010000001">
    <property type="protein sequence ID" value="MEB8336001.1"/>
    <property type="molecule type" value="Genomic_DNA"/>
</dbReference>
<feature type="transmembrane region" description="Helical" evidence="6">
    <location>
        <begin position="30"/>
        <end position="50"/>
    </location>
</feature>
<sequence>MATLGFHIALEFVARRYGQPGPITVEAQELIFAPHSGPLLYGGLALTMVVLTWRQRLIAACAAVGIDIVFWLVRLIVGADMNFGNGALWVILGIAVLGLARHTGRERSVLLKGAGLGLLLVFGHKTGDTWLLITSETRPMVLDQYVAAADHALANPSWLVGQLVEMTSPISSGLLTVVYGQLPMAAALVGVYQLRHVAAERRFPAHHLVRTFLAIGLLGPAIYMLFPVVGPLYAFGPDGGHWAVADIWPNTLPALGVPHPFPFDEITPRNCMPSLHTAWAITLFIHTREGARAMRWAGTFWLVGTLTATLGFGYHYGVDLLAGTVFALSIEASMRAFARGWDRQATLMVSYGAAALTMLLVSYRYLPTHMAAHPWAFGPLLLLLTGSVVLLYVRTTRQWGPKATPPSPRPSKAGSADPQPELA</sequence>
<keyword evidence="2 6" id="KW-0812">Transmembrane</keyword>
<organism evidence="9 10">
    <name type="scientific">Streptomyces endophyticus</name>
    <dbReference type="NCBI Taxonomy" id="714166"/>
    <lineage>
        <taxon>Bacteria</taxon>
        <taxon>Bacillati</taxon>
        <taxon>Actinomycetota</taxon>
        <taxon>Actinomycetes</taxon>
        <taxon>Kitasatosporales</taxon>
        <taxon>Streptomycetaceae</taxon>
        <taxon>Streptomyces</taxon>
    </lineage>
</organism>
<keyword evidence="10" id="KW-1185">Reference proteome</keyword>
<evidence type="ECO:0000256" key="3">
    <source>
        <dbReference type="ARBA" id="ARBA00022989"/>
    </source>
</evidence>
<proteinExistence type="predicted"/>
<dbReference type="PANTHER" id="PTHR31310">
    <property type="match status" value="1"/>
</dbReference>
<keyword evidence="3 6" id="KW-1133">Transmembrane helix</keyword>
<feature type="domain" description="DUF5933" evidence="8">
    <location>
        <begin position="2"/>
        <end position="133"/>
    </location>
</feature>
<feature type="transmembrane region" description="Helical" evidence="6">
    <location>
        <begin position="83"/>
        <end position="100"/>
    </location>
</feature>
<feature type="transmembrane region" description="Helical" evidence="6">
    <location>
        <begin position="345"/>
        <end position="366"/>
    </location>
</feature>
<dbReference type="PANTHER" id="PTHR31310:SF7">
    <property type="entry name" value="PA-PHOSPHATASE RELATED-FAMILY PROTEIN DDB_G0268928"/>
    <property type="match status" value="1"/>
</dbReference>
<feature type="transmembrane region" description="Helical" evidence="6">
    <location>
        <begin position="212"/>
        <end position="235"/>
    </location>
</feature>
<feature type="transmembrane region" description="Helical" evidence="6">
    <location>
        <begin position="57"/>
        <end position="77"/>
    </location>
</feature>
<evidence type="ECO:0000256" key="6">
    <source>
        <dbReference type="SAM" id="Phobius"/>
    </source>
</evidence>
<comment type="caution">
    <text evidence="9">The sequence shown here is derived from an EMBL/GenBank/DDBJ whole genome shotgun (WGS) entry which is preliminary data.</text>
</comment>
<gene>
    <name evidence="9" type="ORF">OKJ99_00505</name>
</gene>
<keyword evidence="4 6" id="KW-0472">Membrane</keyword>
<name>A0ABU6EZB6_9ACTN</name>
<evidence type="ECO:0000259" key="8">
    <source>
        <dbReference type="Pfam" id="PF19356"/>
    </source>
</evidence>
<feature type="transmembrane region" description="Helical" evidence="6">
    <location>
        <begin position="173"/>
        <end position="192"/>
    </location>
</feature>
<evidence type="ECO:0000313" key="10">
    <source>
        <dbReference type="Proteomes" id="UP001354931"/>
    </source>
</evidence>
<dbReference type="InterPro" id="IPR052185">
    <property type="entry name" value="IPC_Synthase-Related"/>
</dbReference>
<dbReference type="Pfam" id="PF19356">
    <property type="entry name" value="DUF5933"/>
    <property type="match status" value="1"/>
</dbReference>
<comment type="subcellular location">
    <subcellularLocation>
        <location evidence="1">Membrane</location>
        <topology evidence="1">Multi-pass membrane protein</topology>
    </subcellularLocation>
</comment>
<dbReference type="InterPro" id="IPR045977">
    <property type="entry name" value="DUF5933"/>
</dbReference>
<accession>A0ABU6EZB6</accession>
<dbReference type="Pfam" id="PF14378">
    <property type="entry name" value="PAP2_3"/>
    <property type="match status" value="1"/>
</dbReference>
<feature type="region of interest" description="Disordered" evidence="5">
    <location>
        <begin position="399"/>
        <end position="423"/>
    </location>
</feature>
<dbReference type="InterPro" id="IPR026841">
    <property type="entry name" value="Aur1/Ipt1"/>
</dbReference>
<reference evidence="9 10" key="1">
    <citation type="submission" date="2022-10" db="EMBL/GenBank/DDBJ databases">
        <authorList>
            <person name="Xie J."/>
            <person name="Shen N."/>
        </authorList>
    </citation>
    <scope>NUCLEOTIDE SEQUENCE [LARGE SCALE GENOMIC DNA]</scope>
    <source>
        <strain evidence="9 10">YIM65594</strain>
    </source>
</reference>
<evidence type="ECO:0000313" key="9">
    <source>
        <dbReference type="EMBL" id="MEB8336001.1"/>
    </source>
</evidence>
<evidence type="ECO:0000256" key="5">
    <source>
        <dbReference type="SAM" id="MobiDB-lite"/>
    </source>
</evidence>